<evidence type="ECO:0000313" key="2">
    <source>
        <dbReference type="Proteomes" id="UP000254589"/>
    </source>
</evidence>
<sequence>MKKRLTEGPVIGLLNQAQVTRDGQEALYR</sequence>
<gene>
    <name evidence="1" type="ORF">NCTC13159_04789</name>
</gene>
<dbReference type="Proteomes" id="UP000254589">
    <property type="component" value="Unassembled WGS sequence"/>
</dbReference>
<protein>
    <submittedName>
        <fullName evidence="1">Uncharacterized protein</fullName>
    </submittedName>
</protein>
<comment type="caution">
    <text evidence="1">The sequence shown here is derived from an EMBL/GenBank/DDBJ whole genome shotgun (WGS) entry which is preliminary data.</text>
</comment>
<name>A0AAJ5D2U7_PANPU</name>
<dbReference type="EMBL" id="UGSJ01000001">
    <property type="protein sequence ID" value="SUA93231.1"/>
    <property type="molecule type" value="Genomic_DNA"/>
</dbReference>
<dbReference type="AlphaFoldDB" id="A0AAJ5D2U7"/>
<organism evidence="1 2">
    <name type="scientific">Pandoraea pulmonicola</name>
    <dbReference type="NCBI Taxonomy" id="93221"/>
    <lineage>
        <taxon>Bacteria</taxon>
        <taxon>Pseudomonadati</taxon>
        <taxon>Pseudomonadota</taxon>
        <taxon>Betaproteobacteria</taxon>
        <taxon>Burkholderiales</taxon>
        <taxon>Burkholderiaceae</taxon>
        <taxon>Pandoraea</taxon>
    </lineage>
</organism>
<evidence type="ECO:0000313" key="1">
    <source>
        <dbReference type="EMBL" id="SUA93231.1"/>
    </source>
</evidence>
<accession>A0AAJ5D2U7</accession>
<reference evidence="1 2" key="1">
    <citation type="submission" date="2018-06" db="EMBL/GenBank/DDBJ databases">
        <authorList>
            <consortium name="Pathogen Informatics"/>
            <person name="Doyle S."/>
        </authorList>
    </citation>
    <scope>NUCLEOTIDE SEQUENCE [LARGE SCALE GENOMIC DNA]</scope>
    <source>
        <strain evidence="1 2">NCTC13159</strain>
    </source>
</reference>
<proteinExistence type="predicted"/>